<gene>
    <name evidence="1" type="ORF">J2S17_003071</name>
</gene>
<accession>A0ABU0AIU7</accession>
<evidence type="ECO:0000313" key="2">
    <source>
        <dbReference type="Proteomes" id="UP001238088"/>
    </source>
</evidence>
<organism evidence="1 2">
    <name type="scientific">Cytobacillus purgationiresistens</name>
    <dbReference type="NCBI Taxonomy" id="863449"/>
    <lineage>
        <taxon>Bacteria</taxon>
        <taxon>Bacillati</taxon>
        <taxon>Bacillota</taxon>
        <taxon>Bacilli</taxon>
        <taxon>Bacillales</taxon>
        <taxon>Bacillaceae</taxon>
        <taxon>Cytobacillus</taxon>
    </lineage>
</organism>
<comment type="caution">
    <text evidence="1">The sequence shown here is derived from an EMBL/GenBank/DDBJ whole genome shotgun (WGS) entry which is preliminary data.</text>
</comment>
<keyword evidence="2" id="KW-1185">Reference proteome</keyword>
<protein>
    <submittedName>
        <fullName evidence="1">Uncharacterized protein</fullName>
    </submittedName>
</protein>
<proteinExistence type="predicted"/>
<dbReference type="Proteomes" id="UP001238088">
    <property type="component" value="Unassembled WGS sequence"/>
</dbReference>
<dbReference type="EMBL" id="JAUSUB010000013">
    <property type="protein sequence ID" value="MDQ0271183.1"/>
    <property type="molecule type" value="Genomic_DNA"/>
</dbReference>
<dbReference type="GeneID" id="97214835"/>
<dbReference type="RefSeq" id="WP_251162685.1">
    <property type="nucleotide sequence ID" value="NZ_JAUSUB010000013.1"/>
</dbReference>
<reference evidence="1 2" key="1">
    <citation type="submission" date="2023-07" db="EMBL/GenBank/DDBJ databases">
        <title>Genomic Encyclopedia of Type Strains, Phase IV (KMG-IV): sequencing the most valuable type-strain genomes for metagenomic binning, comparative biology and taxonomic classification.</title>
        <authorList>
            <person name="Goeker M."/>
        </authorList>
    </citation>
    <scope>NUCLEOTIDE SEQUENCE [LARGE SCALE GENOMIC DNA]</scope>
    <source>
        <strain evidence="1 2">DSM 23494</strain>
    </source>
</reference>
<name>A0ABU0AIU7_9BACI</name>
<sequence length="67" mass="7820">MDIKSYKDKDGNKVVIGDLVEVIYHEPNVEKIGKVVAIEKIGHYVWINLEGEGHIWMRGTRHTRKLY</sequence>
<evidence type="ECO:0000313" key="1">
    <source>
        <dbReference type="EMBL" id="MDQ0271183.1"/>
    </source>
</evidence>